<dbReference type="PANTHER" id="PTHR38011">
    <property type="entry name" value="DIHYDROFOLATE REDUCTASE FAMILY PROTEIN (AFU_ORTHOLOGUE AFUA_8G06820)"/>
    <property type="match status" value="1"/>
</dbReference>
<evidence type="ECO:0000313" key="3">
    <source>
        <dbReference type="Proteomes" id="UP000326881"/>
    </source>
</evidence>
<dbReference type="Pfam" id="PF01872">
    <property type="entry name" value="RibD_C"/>
    <property type="match status" value="1"/>
</dbReference>
<gene>
    <name evidence="2" type="ORF">FZ934_00115</name>
</gene>
<dbReference type="AlphaFoldDB" id="A0A5Q0C4P8"/>
<dbReference type="KEGG" id="rgr:FZ934_00115"/>
<dbReference type="InterPro" id="IPR002734">
    <property type="entry name" value="RibDG_C"/>
</dbReference>
<organism evidence="2 3">
    <name type="scientific">Rhizobium grahamii</name>
    <dbReference type="NCBI Taxonomy" id="1120045"/>
    <lineage>
        <taxon>Bacteria</taxon>
        <taxon>Pseudomonadati</taxon>
        <taxon>Pseudomonadota</taxon>
        <taxon>Alphaproteobacteria</taxon>
        <taxon>Hyphomicrobiales</taxon>
        <taxon>Rhizobiaceae</taxon>
        <taxon>Rhizobium/Agrobacterium group</taxon>
        <taxon>Rhizobium</taxon>
    </lineage>
</organism>
<dbReference type="Proteomes" id="UP000326881">
    <property type="component" value="Chromosome"/>
</dbReference>
<dbReference type="RefSeq" id="WP_153269400.1">
    <property type="nucleotide sequence ID" value="NZ_CP043498.1"/>
</dbReference>
<dbReference type="SUPFAM" id="SSF53597">
    <property type="entry name" value="Dihydrofolate reductase-like"/>
    <property type="match status" value="1"/>
</dbReference>
<dbReference type="EMBL" id="CP043498">
    <property type="protein sequence ID" value="QFY58990.1"/>
    <property type="molecule type" value="Genomic_DNA"/>
</dbReference>
<evidence type="ECO:0000259" key="1">
    <source>
        <dbReference type="Pfam" id="PF01872"/>
    </source>
</evidence>
<name>A0A5Q0C4P8_9HYPH</name>
<dbReference type="OrthoDB" id="7949219at2"/>
<dbReference type="GO" id="GO:0008703">
    <property type="term" value="F:5-amino-6-(5-phosphoribosylamino)uracil reductase activity"/>
    <property type="evidence" value="ECO:0007669"/>
    <property type="project" value="InterPro"/>
</dbReference>
<dbReference type="PANTHER" id="PTHR38011:SF11">
    <property type="entry name" value="2,5-DIAMINO-6-RIBOSYLAMINO-4(3H)-PYRIMIDINONE 5'-PHOSPHATE REDUCTASE"/>
    <property type="match status" value="1"/>
</dbReference>
<protein>
    <submittedName>
        <fullName evidence="2">Dihydrofolate reductase</fullName>
    </submittedName>
</protein>
<accession>A0A5Q0C4P8</accession>
<dbReference type="GO" id="GO:0009231">
    <property type="term" value="P:riboflavin biosynthetic process"/>
    <property type="evidence" value="ECO:0007669"/>
    <property type="project" value="InterPro"/>
</dbReference>
<dbReference type="Gene3D" id="3.40.430.10">
    <property type="entry name" value="Dihydrofolate Reductase, subunit A"/>
    <property type="match status" value="1"/>
</dbReference>
<feature type="domain" description="Bacterial bifunctional deaminase-reductase C-terminal" evidence="1">
    <location>
        <begin position="3"/>
        <end position="176"/>
    </location>
</feature>
<reference evidence="2 3" key="1">
    <citation type="submission" date="2019-08" db="EMBL/GenBank/DDBJ databases">
        <title>Prosopis cineraria nodule microbiome.</title>
        <authorList>
            <person name="Ali R."/>
            <person name="Chaluvadi S.R."/>
            <person name="Wang X."/>
        </authorList>
    </citation>
    <scope>NUCLEOTIDE SEQUENCE [LARGE SCALE GENOMIC DNA]</scope>
    <source>
        <strain evidence="2 3">BG7</strain>
    </source>
</reference>
<dbReference type="InterPro" id="IPR024072">
    <property type="entry name" value="DHFR-like_dom_sf"/>
</dbReference>
<keyword evidence="3" id="KW-1185">Reference proteome</keyword>
<sequence>MRKLVVWNLMTLDGYFEGTKPWDIDFHNLAWGPELERYSEQLGEEGDLLVFGRKTYEGMAAYWQTAEEEETIKSFMNSIAKLAVSRTIEKADWNNSRVVRDPVSELRKLKAEDGKTIFIFGSAELADSLLKEGLVDEIRVCLVPVILGGGNPHFKPASKPCPLRLLESSVTAKGAVILRYEPVADSA</sequence>
<proteinExistence type="predicted"/>
<dbReference type="InterPro" id="IPR050765">
    <property type="entry name" value="Riboflavin_Biosynth_HTPR"/>
</dbReference>
<evidence type="ECO:0000313" key="2">
    <source>
        <dbReference type="EMBL" id="QFY58990.1"/>
    </source>
</evidence>